<dbReference type="InterPro" id="IPR052895">
    <property type="entry name" value="HetReg/Transcr_Mod"/>
</dbReference>
<sequence>MDTDDRDQSLLQLRLRHRASIISQLVSIGSESNQREHAKFRYFITKLHCLRPKRPSGVELYRKSINAFYERQYVALSYTWEPSKYEDPLPGLYSVQNWDDNRFQPSPVRNCVLDRIRHYMDCVNIRMLWIDAHSIRQDTCGVESCSRHPHCAEKYDALQAMDLVYQLSEHPVALLGWQLTVESELHVLAQILSGHLVRKISDGEFRLSEATSMHEAKKALWLLGDITHDKWWERAWTFQENYRGGSRMRLLITHNRSLELLKLQYQIFGEIPGELCIPSVKFSAQATQLCLAIRAAAGCLRSDDQQRIDTVLRAAGRYASMLPKSSCMTPTVIADIEMRGLLKPWDRLALIANCCQYPVRLDTEALCRLGQSLSLSALAMCLINGEILDNSNDDTTSVAGLTASELLKKLLFRGFTAPGDDNRPLTFNKGCRLTDVMLTPCGLVTKGHLWKLGHVIKTSTFSPKLPWIDDPRGHLTLEERKTLLKLVSYLSDRGYRPLAERLHDYLDYDAKAGGEFTSFTEMYLNRMAVGIAATIRAGQNLRLGCIWNERQQSPYRAIFIWTGAGAETTDQAPEDYVFTAARQGDPGSYGHDANDIDRHVSLQVDFNGRPGRSGLPQLHVRRWLLGICFFDECPRSEVVFPWPQVLHAVRP</sequence>
<evidence type="ECO:0000313" key="3">
    <source>
        <dbReference type="Proteomes" id="UP001251528"/>
    </source>
</evidence>
<protein>
    <recommendedName>
        <fullName evidence="1">Heterokaryon incompatibility domain-containing protein</fullName>
    </recommendedName>
</protein>
<dbReference type="AlphaFoldDB" id="A0AAJ0CQH5"/>
<dbReference type="PANTHER" id="PTHR24148">
    <property type="entry name" value="ANKYRIN REPEAT DOMAIN-CONTAINING PROTEIN 39 HOMOLOG-RELATED"/>
    <property type="match status" value="1"/>
</dbReference>
<accession>A0AAJ0CQH5</accession>
<gene>
    <name evidence="2" type="ORF">QQS21_004888</name>
</gene>
<dbReference type="InterPro" id="IPR010730">
    <property type="entry name" value="HET"/>
</dbReference>
<evidence type="ECO:0000313" key="2">
    <source>
        <dbReference type="EMBL" id="KAK2601570.1"/>
    </source>
</evidence>
<organism evidence="2 3">
    <name type="scientific">Conoideocrella luteorostrata</name>
    <dbReference type="NCBI Taxonomy" id="1105319"/>
    <lineage>
        <taxon>Eukaryota</taxon>
        <taxon>Fungi</taxon>
        <taxon>Dikarya</taxon>
        <taxon>Ascomycota</taxon>
        <taxon>Pezizomycotina</taxon>
        <taxon>Sordariomycetes</taxon>
        <taxon>Hypocreomycetidae</taxon>
        <taxon>Hypocreales</taxon>
        <taxon>Clavicipitaceae</taxon>
        <taxon>Conoideocrella</taxon>
    </lineage>
</organism>
<dbReference type="Pfam" id="PF06985">
    <property type="entry name" value="HET"/>
    <property type="match status" value="1"/>
</dbReference>
<evidence type="ECO:0000259" key="1">
    <source>
        <dbReference type="Pfam" id="PF06985"/>
    </source>
</evidence>
<dbReference type="Proteomes" id="UP001251528">
    <property type="component" value="Unassembled WGS sequence"/>
</dbReference>
<reference evidence="2" key="1">
    <citation type="submission" date="2023-06" db="EMBL/GenBank/DDBJ databases">
        <title>Conoideocrella luteorostrata (Hypocreales: Clavicipitaceae), a potential biocontrol fungus for elongate hemlock scale in United States Christmas tree production areas.</title>
        <authorList>
            <person name="Barrett H."/>
            <person name="Lovett B."/>
            <person name="Macias A.M."/>
            <person name="Stajich J.E."/>
            <person name="Kasson M.T."/>
        </authorList>
    </citation>
    <scope>NUCLEOTIDE SEQUENCE</scope>
    <source>
        <strain evidence="2">ARSEF 14590</strain>
    </source>
</reference>
<dbReference type="PANTHER" id="PTHR24148:SF64">
    <property type="entry name" value="HETEROKARYON INCOMPATIBILITY DOMAIN-CONTAINING PROTEIN"/>
    <property type="match status" value="1"/>
</dbReference>
<keyword evidence="3" id="KW-1185">Reference proteome</keyword>
<name>A0AAJ0CQH5_9HYPO</name>
<comment type="caution">
    <text evidence="2">The sequence shown here is derived from an EMBL/GenBank/DDBJ whole genome shotgun (WGS) entry which is preliminary data.</text>
</comment>
<dbReference type="EMBL" id="JASWJB010000075">
    <property type="protein sequence ID" value="KAK2601570.1"/>
    <property type="molecule type" value="Genomic_DNA"/>
</dbReference>
<feature type="domain" description="Heterokaryon incompatibility" evidence="1">
    <location>
        <begin position="73"/>
        <end position="240"/>
    </location>
</feature>
<proteinExistence type="predicted"/>